<dbReference type="PROSITE" id="PS50846">
    <property type="entry name" value="HMA_2"/>
    <property type="match status" value="1"/>
</dbReference>
<gene>
    <name evidence="2" type="ORF">E7811_12610</name>
</gene>
<dbReference type="Proteomes" id="UP000309450">
    <property type="component" value="Unassembled WGS sequence"/>
</dbReference>
<dbReference type="OrthoDB" id="9801832at2"/>
<comment type="caution">
    <text evidence="2">The sequence shown here is derived from an EMBL/GenBank/DDBJ whole genome shotgun (WGS) entry which is preliminary data.</text>
</comment>
<keyword evidence="3" id="KW-1185">Reference proteome</keyword>
<evidence type="ECO:0000259" key="1">
    <source>
        <dbReference type="PROSITE" id="PS50846"/>
    </source>
</evidence>
<dbReference type="Pfam" id="PF00403">
    <property type="entry name" value="HMA"/>
    <property type="match status" value="1"/>
</dbReference>
<dbReference type="InterPro" id="IPR006121">
    <property type="entry name" value="HMA_dom"/>
</dbReference>
<name>A0A4S3MME4_9RHOB</name>
<organism evidence="2 3">
    <name type="scientific">Aliigemmobacter aestuarii</name>
    <dbReference type="NCBI Taxonomy" id="1445661"/>
    <lineage>
        <taxon>Bacteria</taxon>
        <taxon>Pseudomonadati</taxon>
        <taxon>Pseudomonadota</taxon>
        <taxon>Alphaproteobacteria</taxon>
        <taxon>Rhodobacterales</taxon>
        <taxon>Paracoccaceae</taxon>
        <taxon>Aliigemmobacter</taxon>
    </lineage>
</organism>
<evidence type="ECO:0000313" key="2">
    <source>
        <dbReference type="EMBL" id="THD82982.1"/>
    </source>
</evidence>
<dbReference type="SUPFAM" id="SSF55008">
    <property type="entry name" value="HMA, heavy metal-associated domain"/>
    <property type="match status" value="1"/>
</dbReference>
<feature type="domain" description="HMA" evidence="1">
    <location>
        <begin position="1"/>
        <end position="63"/>
    </location>
</feature>
<protein>
    <submittedName>
        <fullName evidence="2">Copper chaperone</fullName>
    </submittedName>
</protein>
<sequence length="66" mass="6654">MTTLSVPDMSCGHCRASIETALKPLPGVEQISFDAEARKVSVTGPAPASQLIAALDAIGFPASVAG</sequence>
<dbReference type="AlphaFoldDB" id="A0A4S3MME4"/>
<accession>A0A4S3MME4</accession>
<dbReference type="RefSeq" id="WP_136395009.1">
    <property type="nucleotide sequence ID" value="NZ_SSND01000003.1"/>
</dbReference>
<proteinExistence type="predicted"/>
<evidence type="ECO:0000313" key="3">
    <source>
        <dbReference type="Proteomes" id="UP000309450"/>
    </source>
</evidence>
<dbReference type="InterPro" id="IPR036163">
    <property type="entry name" value="HMA_dom_sf"/>
</dbReference>
<dbReference type="CDD" id="cd00371">
    <property type="entry name" value="HMA"/>
    <property type="match status" value="1"/>
</dbReference>
<dbReference type="GO" id="GO:0046872">
    <property type="term" value="F:metal ion binding"/>
    <property type="evidence" value="ECO:0007669"/>
    <property type="project" value="InterPro"/>
</dbReference>
<reference evidence="2 3" key="1">
    <citation type="submission" date="2019-04" db="EMBL/GenBank/DDBJ databases">
        <title>Draft genome sequence of Gemmobacter aestuarii sp. nov.</title>
        <authorList>
            <person name="Hameed A."/>
            <person name="Lin S.-Y."/>
            <person name="Shahina M."/>
            <person name="Lai W.-A."/>
            <person name="Young C.-C."/>
        </authorList>
    </citation>
    <scope>NUCLEOTIDE SEQUENCE [LARGE SCALE GENOMIC DNA]</scope>
    <source>
        <strain evidence="2 3">CC-PW-75</strain>
    </source>
</reference>
<dbReference type="Gene3D" id="3.30.70.100">
    <property type="match status" value="1"/>
</dbReference>
<dbReference type="EMBL" id="SSND01000003">
    <property type="protein sequence ID" value="THD82982.1"/>
    <property type="molecule type" value="Genomic_DNA"/>
</dbReference>